<dbReference type="AlphaFoldDB" id="A0A1I0Y1T6"/>
<keyword evidence="1" id="KW-0472">Membrane</keyword>
<evidence type="ECO:0000313" key="3">
    <source>
        <dbReference type="Proteomes" id="UP000198642"/>
    </source>
</evidence>
<dbReference type="Proteomes" id="UP000198642">
    <property type="component" value="Unassembled WGS sequence"/>
</dbReference>
<keyword evidence="1" id="KW-1133">Transmembrane helix</keyword>
<protein>
    <submittedName>
        <fullName evidence="2">Uncharacterized protein</fullName>
    </submittedName>
</protein>
<feature type="transmembrane region" description="Helical" evidence="1">
    <location>
        <begin position="160"/>
        <end position="178"/>
    </location>
</feature>
<feature type="transmembrane region" description="Helical" evidence="1">
    <location>
        <begin position="126"/>
        <end position="148"/>
    </location>
</feature>
<gene>
    <name evidence="2" type="ORF">SAMN04488072_106201</name>
</gene>
<keyword evidence="3" id="KW-1185">Reference proteome</keyword>
<name>A0A1I0Y1T6_9BACI</name>
<proteinExistence type="predicted"/>
<accession>A0A1I0Y1T6</accession>
<dbReference type="OrthoDB" id="2963492at2"/>
<evidence type="ECO:0000313" key="2">
    <source>
        <dbReference type="EMBL" id="SFB07319.1"/>
    </source>
</evidence>
<feature type="transmembrane region" description="Helical" evidence="1">
    <location>
        <begin position="190"/>
        <end position="212"/>
    </location>
</feature>
<organism evidence="2 3">
    <name type="scientific">Lentibacillus halodurans</name>
    <dbReference type="NCBI Taxonomy" id="237679"/>
    <lineage>
        <taxon>Bacteria</taxon>
        <taxon>Bacillati</taxon>
        <taxon>Bacillota</taxon>
        <taxon>Bacilli</taxon>
        <taxon>Bacillales</taxon>
        <taxon>Bacillaceae</taxon>
        <taxon>Lentibacillus</taxon>
    </lineage>
</organism>
<dbReference type="InterPro" id="IPR047928">
    <property type="entry name" value="Perm_prefix_1"/>
</dbReference>
<dbReference type="STRING" id="237679.SAMN04488072_106201"/>
<keyword evidence="1" id="KW-0812">Transmembrane</keyword>
<dbReference type="RefSeq" id="WP_090236881.1">
    <property type="nucleotide sequence ID" value="NZ_FOJW01000006.1"/>
</dbReference>
<dbReference type="EMBL" id="FOJW01000006">
    <property type="protein sequence ID" value="SFB07319.1"/>
    <property type="molecule type" value="Genomic_DNA"/>
</dbReference>
<reference evidence="2 3" key="1">
    <citation type="submission" date="2016-10" db="EMBL/GenBank/DDBJ databases">
        <authorList>
            <person name="de Groot N.N."/>
        </authorList>
    </citation>
    <scope>NUCLEOTIDE SEQUENCE [LARGE SCALE GENOMIC DNA]</scope>
    <source>
        <strain evidence="2 3">CGMCC 1.3702</strain>
    </source>
</reference>
<dbReference type="NCBIfam" id="NF038403">
    <property type="entry name" value="perm_prefix_1"/>
    <property type="match status" value="1"/>
</dbReference>
<feature type="transmembrane region" description="Helical" evidence="1">
    <location>
        <begin position="95"/>
        <end position="120"/>
    </location>
</feature>
<evidence type="ECO:0000256" key="1">
    <source>
        <dbReference type="SAM" id="Phobius"/>
    </source>
</evidence>
<sequence>MIRHKKDLDRKIQKYIDGLFSDVGESQELFDLKEELTTNIKEKVMDFKKRDMTEDEALKEAIISIGDLSGLVNDMRERGRDAAKKSVYSSMTARISAAGVIAGVLLVLFGMFVSAMLYFMKAIPGIAVAGPSIFIICGVILLTYSILIRETKKKFGMNKIRSGLYALSAGLILFSLYAGLTARLATGEMYVAISSSMIFVIVGIGLWLGLLLTGNDRKKSQ</sequence>